<sequence length="478" mass="52223">MFSRSRWLSTEALNMIRINKFTLVLVMVCSCYVTSIKLDELKNDKNLLYQNLFKPDQLGKSVGGSGSGVATTRAATRPASGDRDGTPGPMAKHAVNKPSADGEETSKTRAVQTDAQPSALKSTMNEKRAEKCKEKCPANIKECCRNAIAEKSCHNATDDPVSYFVNPSYPNEDWDSSFCDFRVDIKNRNVCQLRLDLEEFSLRGPHKYLGSCRQDRLIISTTLPNGIGITELCGNNTGQHLYFPVDPKAGGSSVALMMMTSQSSRYSWKVRITQIDCISDPQSVAPTGCLQYHTSLSGTIQSFNYAGGMYQSGLDYAVCIKRSVNTCRVEFQQVPGSTFGINSMEGPSLEEGIGRAGEVSCDLVTHDYLHIPGGMLDIGEEILAATGNVEVYTPTAEKFCGRSLSGLAIQEFAEKIKVNDPLGAQDNNTIATPVTSYASGPIIVRFHTDSVTVKERDIGFSIAYQQLGTGCNKNKIRR</sequence>
<evidence type="ECO:0000256" key="1">
    <source>
        <dbReference type="ARBA" id="ARBA00023157"/>
    </source>
</evidence>
<dbReference type="OrthoDB" id="6337346at2759"/>
<reference evidence="5 6" key="1">
    <citation type="submission" date="2019-08" db="EMBL/GenBank/DDBJ databases">
        <title>The genome of the soybean aphid Biotype 1, its phylome, world population structure and adaptation to the North American continent.</title>
        <authorList>
            <person name="Giordano R."/>
            <person name="Donthu R.K."/>
            <person name="Hernandez A.G."/>
            <person name="Wright C.L."/>
            <person name="Zimin A.V."/>
        </authorList>
    </citation>
    <scope>NUCLEOTIDE SEQUENCE [LARGE SCALE GENOMIC DNA]</scope>
    <source>
        <tissue evidence="5">Whole aphids</tissue>
    </source>
</reference>
<dbReference type="PROSITE" id="PS51257">
    <property type="entry name" value="PROKAR_LIPOPROTEIN"/>
    <property type="match status" value="1"/>
</dbReference>
<organism evidence="5 6">
    <name type="scientific">Aphis glycines</name>
    <name type="common">Soybean aphid</name>
    <dbReference type="NCBI Taxonomy" id="307491"/>
    <lineage>
        <taxon>Eukaryota</taxon>
        <taxon>Metazoa</taxon>
        <taxon>Ecdysozoa</taxon>
        <taxon>Arthropoda</taxon>
        <taxon>Hexapoda</taxon>
        <taxon>Insecta</taxon>
        <taxon>Pterygota</taxon>
        <taxon>Neoptera</taxon>
        <taxon>Paraneoptera</taxon>
        <taxon>Hemiptera</taxon>
        <taxon>Sternorrhyncha</taxon>
        <taxon>Aphidomorpha</taxon>
        <taxon>Aphidoidea</taxon>
        <taxon>Aphididae</taxon>
        <taxon>Aphidini</taxon>
        <taxon>Aphis</taxon>
        <taxon>Aphis</taxon>
    </lineage>
</organism>
<evidence type="ECO:0000259" key="4">
    <source>
        <dbReference type="PROSITE" id="PS01180"/>
    </source>
</evidence>
<feature type="domain" description="CUB" evidence="4">
    <location>
        <begin position="289"/>
        <end position="467"/>
    </location>
</feature>
<feature type="domain" description="CUB" evidence="4">
    <location>
        <begin position="153"/>
        <end position="275"/>
    </location>
</feature>
<comment type="caution">
    <text evidence="2">Lacks conserved residue(s) required for the propagation of feature annotation.</text>
</comment>
<dbReference type="SUPFAM" id="SSF49854">
    <property type="entry name" value="Spermadhesin, CUB domain"/>
    <property type="match status" value="1"/>
</dbReference>
<dbReference type="PANTHER" id="PTHR33236">
    <property type="entry name" value="INTRAFLAGELLAR TRANSPORT PROTEIN 122 FAMILY PROTEIN-RELATED"/>
    <property type="match status" value="1"/>
</dbReference>
<feature type="region of interest" description="Disordered" evidence="3">
    <location>
        <begin position="60"/>
        <end position="126"/>
    </location>
</feature>
<proteinExistence type="predicted"/>
<gene>
    <name evidence="5" type="ORF">AGLY_000812</name>
</gene>
<dbReference type="Gene3D" id="2.60.120.290">
    <property type="entry name" value="Spermadhesin, CUB domain"/>
    <property type="match status" value="2"/>
</dbReference>
<dbReference type="PANTHER" id="PTHR33236:SF12">
    <property type="entry name" value="CUB DOMAIN-CONTAINING PROTEIN-RELATED"/>
    <property type="match status" value="1"/>
</dbReference>
<dbReference type="EMBL" id="VYZN01000001">
    <property type="protein sequence ID" value="KAE9545269.1"/>
    <property type="molecule type" value="Genomic_DNA"/>
</dbReference>
<accession>A0A6G0U9J3</accession>
<feature type="compositionally biased region" description="Polar residues" evidence="3">
    <location>
        <begin position="108"/>
        <end position="123"/>
    </location>
</feature>
<dbReference type="AlphaFoldDB" id="A0A6G0U9J3"/>
<evidence type="ECO:0000313" key="6">
    <source>
        <dbReference type="Proteomes" id="UP000475862"/>
    </source>
</evidence>
<feature type="compositionally biased region" description="Low complexity" evidence="3">
    <location>
        <begin position="68"/>
        <end position="77"/>
    </location>
</feature>
<evidence type="ECO:0000256" key="3">
    <source>
        <dbReference type="SAM" id="MobiDB-lite"/>
    </source>
</evidence>
<dbReference type="Proteomes" id="UP000475862">
    <property type="component" value="Unassembled WGS sequence"/>
</dbReference>
<dbReference type="InterPro" id="IPR035914">
    <property type="entry name" value="Sperma_CUB_dom_sf"/>
</dbReference>
<evidence type="ECO:0000313" key="5">
    <source>
        <dbReference type="EMBL" id="KAE9545269.1"/>
    </source>
</evidence>
<dbReference type="InterPro" id="IPR058698">
    <property type="entry name" value="CUB_metazoa"/>
</dbReference>
<evidence type="ECO:0000256" key="2">
    <source>
        <dbReference type="PROSITE-ProRule" id="PRU00059"/>
    </source>
</evidence>
<name>A0A6G0U9J3_APHGL</name>
<dbReference type="Pfam" id="PF26080">
    <property type="entry name" value="CUB_animal"/>
    <property type="match status" value="1"/>
</dbReference>
<keyword evidence="6" id="KW-1185">Reference proteome</keyword>
<protein>
    <recommendedName>
        <fullName evidence="4">CUB domain-containing protein</fullName>
    </recommendedName>
</protein>
<dbReference type="PROSITE" id="PS01180">
    <property type="entry name" value="CUB"/>
    <property type="match status" value="2"/>
</dbReference>
<dbReference type="InterPro" id="IPR000859">
    <property type="entry name" value="CUB_dom"/>
</dbReference>
<keyword evidence="1" id="KW-1015">Disulfide bond</keyword>
<comment type="caution">
    <text evidence="5">The sequence shown here is derived from an EMBL/GenBank/DDBJ whole genome shotgun (WGS) entry which is preliminary data.</text>
</comment>